<proteinExistence type="predicted"/>
<accession>A0AA91PXL6</accession>
<organism evidence="1 2">
    <name type="scientific">Clavispora lusitaniae</name>
    <name type="common">Candida lusitaniae</name>
    <dbReference type="NCBI Taxonomy" id="36911"/>
    <lineage>
        <taxon>Eukaryota</taxon>
        <taxon>Fungi</taxon>
        <taxon>Dikarya</taxon>
        <taxon>Ascomycota</taxon>
        <taxon>Saccharomycotina</taxon>
        <taxon>Pichiomycetes</taxon>
        <taxon>Metschnikowiaceae</taxon>
        <taxon>Clavispora</taxon>
    </lineage>
</organism>
<protein>
    <submittedName>
        <fullName evidence="1">Uncharacterized protein</fullName>
    </submittedName>
</protein>
<dbReference type="AlphaFoldDB" id="A0AA91PXL6"/>
<evidence type="ECO:0000313" key="2">
    <source>
        <dbReference type="Proteomes" id="UP000195602"/>
    </source>
</evidence>
<evidence type="ECO:0000313" key="1">
    <source>
        <dbReference type="EMBL" id="OVF07002.1"/>
    </source>
</evidence>
<dbReference type="KEGG" id="clus:A9F13_16g01045"/>
<sequence length="449" mass="48925">MKHSINLRKVNSNKTIMKKTVKNKRVIDADHLEEGADAEESGDRWFSSDLAKALRFYQRAYTHYQDAASGTAAPDARYNAARLLLAVHTQYIAGDIDVTRLDNVGEVLTGDERSVCQDIGNVVAAHEAALNACGSDSPIDLMFNTATAYSQWLEEAESPADFMRGAHRAVELVRAVWQIQISDHAPPEVLLETAEAGLAVARAVLENTPATELDAARSLVAELVKEVDSTPTPEGEGIDSIEYANIRASLLVARTCVEALASDSVAATCSVLEPLSTPEGHMSAADCIEAVISRFGIDNPETDAQSYWDALSAMDTHLKLAQQMLSAQRNNNKSDVGAGGRSAQLAMVYIARADIDLQRSQLPLDSARTHAAILEKNVKAFLTNASAVARATGGLRETVLERTQRQRRWCEAQVRLAILEQRDWGGIGPGCEAVFADCAAQWYFRKWLE</sequence>
<dbReference type="Proteomes" id="UP000195602">
    <property type="component" value="Unassembled WGS sequence"/>
</dbReference>
<comment type="caution">
    <text evidence="1">The sequence shown here is derived from an EMBL/GenBank/DDBJ whole genome shotgun (WGS) entry which is preliminary data.</text>
</comment>
<name>A0AA91PXL6_CLALS</name>
<gene>
    <name evidence="1" type="ORF">A9F13_16g01045</name>
</gene>
<reference evidence="1 2" key="1">
    <citation type="submission" date="2017-04" db="EMBL/GenBank/DDBJ databases">
        <title>Draft genome of the yeast Clavispora lusitaniae type strain CBS 6936.</title>
        <authorList>
            <person name="Durrens P."/>
            <person name="Klopp C."/>
            <person name="Biteau N."/>
            <person name="Fitton-Ouhabi V."/>
            <person name="Dementhon K."/>
            <person name="Accoceberry I."/>
            <person name="Sherman D.J."/>
            <person name="Noel T."/>
        </authorList>
    </citation>
    <scope>NUCLEOTIDE SEQUENCE [LARGE SCALE GENOMIC DNA]</scope>
    <source>
        <strain evidence="1 2">CBS 6936</strain>
    </source>
</reference>
<dbReference type="EMBL" id="LYUB02000016">
    <property type="protein sequence ID" value="OVF07002.1"/>
    <property type="molecule type" value="Genomic_DNA"/>
</dbReference>